<feature type="binding site" evidence="2">
    <location>
        <position position="385"/>
    </location>
    <ligand>
        <name>Zn(2+)</name>
        <dbReference type="ChEBI" id="CHEBI:29105"/>
        <label>2</label>
    </ligand>
</feature>
<feature type="active site" description="Phosphoserine intermediate" evidence="1">
    <location>
        <position position="182"/>
    </location>
</feature>
<dbReference type="CDD" id="cd16012">
    <property type="entry name" value="ALP"/>
    <property type="match status" value="1"/>
</dbReference>
<feature type="binding site" evidence="2">
    <location>
        <position position="133"/>
    </location>
    <ligand>
        <name>Mg(2+)</name>
        <dbReference type="ChEBI" id="CHEBI:18420"/>
    </ligand>
</feature>
<organism evidence="5 6">
    <name type="scientific">Bosea vaviloviae</name>
    <dbReference type="NCBI Taxonomy" id="1526658"/>
    <lineage>
        <taxon>Bacteria</taxon>
        <taxon>Pseudomonadati</taxon>
        <taxon>Pseudomonadota</taxon>
        <taxon>Alphaproteobacteria</taxon>
        <taxon>Hyphomicrobiales</taxon>
        <taxon>Boseaceae</taxon>
        <taxon>Bosea</taxon>
    </lineage>
</organism>
<feature type="binding site" evidence="2">
    <location>
        <position position="243"/>
    </location>
    <ligand>
        <name>Mg(2+)</name>
        <dbReference type="ChEBI" id="CHEBI:18420"/>
    </ligand>
</feature>
<protein>
    <submittedName>
        <fullName evidence="5">Alkaline phosphatase</fullName>
    </submittedName>
</protein>
<evidence type="ECO:0000256" key="2">
    <source>
        <dbReference type="PIRSR" id="PIRSR601952-2"/>
    </source>
</evidence>
<feature type="chain" id="PRO_5009099709" evidence="4">
    <location>
        <begin position="24"/>
        <end position="581"/>
    </location>
</feature>
<proteinExistence type="inferred from homology"/>
<comment type="similarity">
    <text evidence="3">Belongs to the alkaline phosphatase family.</text>
</comment>
<dbReference type="PANTHER" id="PTHR11596:SF72">
    <property type="entry name" value="ALKALINE PHOSPHATASE"/>
    <property type="match status" value="1"/>
</dbReference>
<feature type="binding site" evidence="2">
    <location>
        <position position="380"/>
    </location>
    <ligand>
        <name>Mg(2+)</name>
        <dbReference type="ChEBI" id="CHEBI:18420"/>
    </ligand>
</feature>
<feature type="binding site" evidence="2">
    <location>
        <position position="542"/>
    </location>
    <ligand>
        <name>Zn(2+)</name>
        <dbReference type="ChEBI" id="CHEBI:29105"/>
        <label>2</label>
    </ligand>
</feature>
<evidence type="ECO:0000256" key="3">
    <source>
        <dbReference type="RuleBase" id="RU003946"/>
    </source>
</evidence>
<sequence>MRAQKWLMTILATGLAGATPALSQTIYPINRAEILEGSRFDFKVEFPNAPTSADVKVTINGKPAADIFGKPTAFTQNEEGQKHSALWLRGATLPAGNYVVEATQGANKATVKWEVFATAQPRRAKNVILFIGDGMSVAHRTAARIMSKGWEEGRFNGELAIDDMPNMALISTSGSDSIVTDSANSAHAYTTGHKSCVNALGVYCAKNALTLDHPKVETISEVIKRRSKMTIGVVTNAEIEDATPAAMVAHTRRRSDYNDIVKMFYDVKPDVIMGGGSPNFLPKTTPGSKRTDDLDFIAQFKAAGYTIATTKTEMNAAAASGTKKLLGLYNTSNVDGAFDLRLAKKGSVAKFPDQPDVAEQTRAAIDMLKSNEDGFFLMVESGRIDKYSHSLDWERAVFDTIMLDNAVKIAKDFAGERNDTLIIVVPDHTHAVSLVGTYDDERPGQLLRDKLGTYADSKAPNYGPLDADGYPTNVNTSRRLAVVFGTYPDTCDTGRPFMDGERVPALKSADGKTNVANEADCTGPLATRKAGNLPFDANSGVHSGDDGILTAMGPGAEKFRGHKPNTYVFRVMAEALALGGE</sequence>
<dbReference type="PRINTS" id="PR00113">
    <property type="entry name" value="ALKPHPHTASE"/>
</dbReference>
<dbReference type="AlphaFoldDB" id="A0A1D7TWI1"/>
<dbReference type="SUPFAM" id="SSF53649">
    <property type="entry name" value="Alkaline phosphatase-like"/>
    <property type="match status" value="1"/>
</dbReference>
<dbReference type="EMBL" id="CP017147">
    <property type="protein sequence ID" value="AOO79457.1"/>
    <property type="molecule type" value="Genomic_DNA"/>
</dbReference>
<evidence type="ECO:0000256" key="4">
    <source>
        <dbReference type="SAM" id="SignalP"/>
    </source>
</evidence>
<keyword evidence="4" id="KW-0732">Signal</keyword>
<dbReference type="PANTHER" id="PTHR11596">
    <property type="entry name" value="ALKALINE PHOSPHATASE"/>
    <property type="match status" value="1"/>
</dbReference>
<dbReference type="GO" id="GO:0046872">
    <property type="term" value="F:metal ion binding"/>
    <property type="evidence" value="ECO:0007669"/>
    <property type="project" value="UniProtKB-KW"/>
</dbReference>
<keyword evidence="2" id="KW-0479">Metal-binding</keyword>
<feature type="signal peptide" evidence="4">
    <location>
        <begin position="1"/>
        <end position="23"/>
    </location>
</feature>
<comment type="cofactor">
    <cofactor evidence="2">
        <name>Zn(2+)</name>
        <dbReference type="ChEBI" id="CHEBI:29105"/>
    </cofactor>
    <text evidence="2">Binds 2 Zn(2+) ions.</text>
</comment>
<dbReference type="InterPro" id="IPR001952">
    <property type="entry name" value="Alkaline_phosphatase"/>
</dbReference>
<keyword evidence="2" id="KW-0862">Zinc</keyword>
<feature type="binding site" evidence="2">
    <location>
        <position position="428"/>
    </location>
    <ligand>
        <name>Zn(2+)</name>
        <dbReference type="ChEBI" id="CHEBI:29105"/>
        <label>2</label>
    </ligand>
</feature>
<dbReference type="RefSeq" id="WP_069688680.1">
    <property type="nucleotide sequence ID" value="NZ_CP017147.1"/>
</dbReference>
<keyword evidence="6" id="KW-1185">Reference proteome</keyword>
<name>A0A1D7TWI1_9HYPH</name>
<dbReference type="OrthoDB" id="9794455at2"/>
<feature type="binding site" evidence="2">
    <location>
        <position position="427"/>
    </location>
    <ligand>
        <name>Zn(2+)</name>
        <dbReference type="ChEBI" id="CHEBI:29105"/>
        <label>2</label>
    </ligand>
</feature>
<evidence type="ECO:0000313" key="5">
    <source>
        <dbReference type="EMBL" id="AOO79457.1"/>
    </source>
</evidence>
<reference evidence="5 6" key="1">
    <citation type="journal article" date="2015" name="Antonie Van Leeuwenhoek">
        <title>Bosea vaviloviae sp. nov., a new species of slow-growing rhizobia isolated from nodules of the relict species Vavilovia formosa (Stev.) Fed.</title>
        <authorList>
            <person name="Safronova V.I."/>
            <person name="Kuznetsova I.G."/>
            <person name="Sazanova A.L."/>
            <person name="Kimeklis A.K."/>
            <person name="Belimov A.A."/>
            <person name="Andronov E.E."/>
            <person name="Pinaev A.G."/>
            <person name="Chizhevskaya E.P."/>
            <person name="Pukhaev A.R."/>
            <person name="Popov K.P."/>
            <person name="Willems A."/>
            <person name="Tikhonovich I.A."/>
        </authorList>
    </citation>
    <scope>NUCLEOTIDE SEQUENCE [LARGE SCALE GENOMIC DNA]</scope>
    <source>
        <strain evidence="5 6">Vaf18</strain>
    </source>
</reference>
<feature type="binding site" evidence="2">
    <location>
        <position position="133"/>
    </location>
    <ligand>
        <name>Zn(2+)</name>
        <dbReference type="ChEBI" id="CHEBI:29105"/>
        <label>2</label>
    </ligand>
</feature>
<dbReference type="STRING" id="1526658.BHK69_02185"/>
<dbReference type="Pfam" id="PF00245">
    <property type="entry name" value="Alk_phosphatase"/>
    <property type="match status" value="1"/>
</dbReference>
<dbReference type="SMART" id="SM00098">
    <property type="entry name" value="alkPPc"/>
    <property type="match status" value="1"/>
</dbReference>
<dbReference type="KEGG" id="bvv:BHK69_02185"/>
<dbReference type="GO" id="GO:0004035">
    <property type="term" value="F:alkaline phosphatase activity"/>
    <property type="evidence" value="ECO:0007669"/>
    <property type="project" value="TreeGrafter"/>
</dbReference>
<comment type="cofactor">
    <cofactor evidence="2">
        <name>Mg(2+)</name>
        <dbReference type="ChEBI" id="CHEBI:18420"/>
    </cofactor>
    <text evidence="2">Binds 1 Mg(2+) ion.</text>
</comment>
<dbReference type="Proteomes" id="UP000094969">
    <property type="component" value="Chromosome"/>
</dbReference>
<feature type="binding site" evidence="2">
    <location>
        <position position="389"/>
    </location>
    <ligand>
        <name>Zn(2+)</name>
        <dbReference type="ChEBI" id="CHEBI:29105"/>
        <label>2</label>
    </ligand>
</feature>
<accession>A0A1D7TWI1</accession>
<evidence type="ECO:0000313" key="6">
    <source>
        <dbReference type="Proteomes" id="UP000094969"/>
    </source>
</evidence>
<evidence type="ECO:0000256" key="1">
    <source>
        <dbReference type="PIRSR" id="PIRSR601952-1"/>
    </source>
</evidence>
<feature type="binding site" evidence="2">
    <location>
        <position position="241"/>
    </location>
    <ligand>
        <name>Mg(2+)</name>
        <dbReference type="ChEBI" id="CHEBI:18420"/>
    </ligand>
</feature>
<gene>
    <name evidence="5" type="ORF">BHK69_02185</name>
</gene>
<dbReference type="Gene3D" id="3.40.720.10">
    <property type="entry name" value="Alkaline Phosphatase, subunit A"/>
    <property type="match status" value="1"/>
</dbReference>
<dbReference type="InterPro" id="IPR017850">
    <property type="entry name" value="Alkaline_phosphatase_core_sf"/>
</dbReference>
<keyword evidence="2" id="KW-0460">Magnesium</keyword>